<protein>
    <submittedName>
        <fullName evidence="2">Conjugal transfer protein</fullName>
    </submittedName>
</protein>
<keyword evidence="1" id="KW-0732">Signal</keyword>
<dbReference type="EMBL" id="SSFD01000012">
    <property type="protein sequence ID" value="TXH92280.1"/>
    <property type="molecule type" value="Genomic_DNA"/>
</dbReference>
<comment type="caution">
    <text evidence="2">The sequence shown here is derived from an EMBL/GenBank/DDBJ whole genome shotgun (WGS) entry which is preliminary data.</text>
</comment>
<dbReference type="AlphaFoldDB" id="A0A5C7T9G8"/>
<sequence length="353" mass="38923">MKHFRKLVAAAAAAVLTLVSASASADVTETPDSPTCQGEFFNPFTDVCWSCVFPISIGGHAIFKNGQEDIDSSSGNPFCMCKDPPKVGVNFGFWEPIRIVETVRAPYCFTSLGGIKIDPGIDAPAHVQTAKTEGKSKHSFYQVHWYTSPLLFWLEVLADDSCLERGKFDLAYFTELDPLWADSEATFLINPEVALFSNPVTQAVCALDCATATAGFPLTELFWCAGCQGSMFPLNGYVQSHIGGVQASSLLVQRMTNKLHREMLIWGASGTEGQCTYYPQILMDKRNYKYQMIYPKPWTDKIDGKCCSPFGRSTTVWGSGREFPYKGEDFAYQLFRKRDCCSGAALDSFGGGF</sequence>
<evidence type="ECO:0000313" key="2">
    <source>
        <dbReference type="EMBL" id="TXH92280.1"/>
    </source>
</evidence>
<evidence type="ECO:0000256" key="1">
    <source>
        <dbReference type="SAM" id="SignalP"/>
    </source>
</evidence>
<reference evidence="2 3" key="1">
    <citation type="submission" date="2018-09" db="EMBL/GenBank/DDBJ databases">
        <title>Metagenome Assembled Genomes from an Advanced Water Purification Facility.</title>
        <authorList>
            <person name="Stamps B.W."/>
            <person name="Spear J.R."/>
        </authorList>
    </citation>
    <scope>NUCLEOTIDE SEQUENCE [LARGE SCALE GENOMIC DNA]</scope>
    <source>
        <strain evidence="2">Bin_27_1</strain>
    </source>
</reference>
<feature type="signal peptide" evidence="1">
    <location>
        <begin position="1"/>
        <end position="25"/>
    </location>
</feature>
<organism evidence="2 3">
    <name type="scientific">Thauera aminoaromatica</name>
    <dbReference type="NCBI Taxonomy" id="164330"/>
    <lineage>
        <taxon>Bacteria</taxon>
        <taxon>Pseudomonadati</taxon>
        <taxon>Pseudomonadota</taxon>
        <taxon>Betaproteobacteria</taxon>
        <taxon>Rhodocyclales</taxon>
        <taxon>Zoogloeaceae</taxon>
        <taxon>Thauera</taxon>
    </lineage>
</organism>
<dbReference type="RefSeq" id="WP_276656271.1">
    <property type="nucleotide sequence ID" value="NZ_SSFD01000012.1"/>
</dbReference>
<dbReference type="InterPro" id="IPR009649">
    <property type="entry name" value="TraU"/>
</dbReference>
<evidence type="ECO:0000313" key="3">
    <source>
        <dbReference type="Proteomes" id="UP000321192"/>
    </source>
</evidence>
<dbReference type="NCBIfam" id="NF010297">
    <property type="entry name" value="PRK13737.1"/>
    <property type="match status" value="1"/>
</dbReference>
<proteinExistence type="predicted"/>
<dbReference type="Proteomes" id="UP000321192">
    <property type="component" value="Unassembled WGS sequence"/>
</dbReference>
<accession>A0A5C7T9G8</accession>
<name>A0A5C7T9G8_THASP</name>
<gene>
    <name evidence="2" type="ORF">E6Q80_00645</name>
</gene>
<dbReference type="Pfam" id="PF06834">
    <property type="entry name" value="TraU"/>
    <property type="match status" value="1"/>
</dbReference>
<feature type="chain" id="PRO_5022958690" evidence="1">
    <location>
        <begin position="26"/>
        <end position="353"/>
    </location>
</feature>